<dbReference type="GO" id="GO:0008897">
    <property type="term" value="F:holo-[acyl-carrier-protein] synthase activity"/>
    <property type="evidence" value="ECO:0007669"/>
    <property type="project" value="InterPro"/>
</dbReference>
<comment type="caution">
    <text evidence="3">The sequence shown here is derived from an EMBL/GenBank/DDBJ whole genome shotgun (WGS) entry which is preliminary data.</text>
</comment>
<dbReference type="OrthoDB" id="3732807at2"/>
<evidence type="ECO:0000313" key="3">
    <source>
        <dbReference type="EMBL" id="TBT94607.1"/>
    </source>
</evidence>
<sequence>MLVAWGRASASELLRGLLGEPVVVRHLCPACGSSEHGRPWLRPAEGGREELADLGLVVPSPTRPLLGGTDRGGRARVRAPDVSIAHAGGLTLVGLCWSGRVGVDLEPLDAAAPAVVRHPNDPDLSPIELWVRKEAYLKATGDGLRRPMDSIALGATDATWGLIEVPGCVAAWSWVASS</sequence>
<gene>
    <name evidence="3" type="ORF">ET996_09405</name>
</gene>
<evidence type="ECO:0000313" key="4">
    <source>
        <dbReference type="Proteomes" id="UP000291933"/>
    </source>
</evidence>
<organism evidence="3 4">
    <name type="scientific">Propioniciclava tarda</name>
    <dbReference type="NCBI Taxonomy" id="433330"/>
    <lineage>
        <taxon>Bacteria</taxon>
        <taxon>Bacillati</taxon>
        <taxon>Actinomycetota</taxon>
        <taxon>Actinomycetes</taxon>
        <taxon>Propionibacteriales</taxon>
        <taxon>Propionibacteriaceae</taxon>
        <taxon>Propioniciclava</taxon>
    </lineage>
</organism>
<dbReference type="RefSeq" id="WP_131172309.1">
    <property type="nucleotide sequence ID" value="NZ_FXTL01000011.1"/>
</dbReference>
<reference evidence="3 4" key="1">
    <citation type="submission" date="2019-01" db="EMBL/GenBank/DDBJ databases">
        <title>Lactibacter flavus gen. nov., sp. nov., a novel bacterium of the family Propionibacteriaceae isolated from raw milk and dairy products.</title>
        <authorList>
            <person name="Huptas C."/>
            <person name="Wenning M."/>
            <person name="Breitenwieser F."/>
            <person name="Doll E."/>
            <person name="Von Neubeck M."/>
            <person name="Busse H.-J."/>
            <person name="Scherer S."/>
        </authorList>
    </citation>
    <scope>NUCLEOTIDE SEQUENCE [LARGE SCALE GENOMIC DNA]</scope>
    <source>
        <strain evidence="3 4">DSM 22130</strain>
    </source>
</reference>
<dbReference type="InterPro" id="IPR008278">
    <property type="entry name" value="4-PPantetheinyl_Trfase_dom"/>
</dbReference>
<keyword evidence="1 3" id="KW-0808">Transferase</keyword>
<dbReference type="Proteomes" id="UP000291933">
    <property type="component" value="Unassembled WGS sequence"/>
</dbReference>
<evidence type="ECO:0000256" key="1">
    <source>
        <dbReference type="ARBA" id="ARBA00022679"/>
    </source>
</evidence>
<dbReference type="InterPro" id="IPR037143">
    <property type="entry name" value="4-PPantetheinyl_Trfase_dom_sf"/>
</dbReference>
<dbReference type="SUPFAM" id="SSF56214">
    <property type="entry name" value="4'-phosphopantetheinyl transferase"/>
    <property type="match status" value="1"/>
</dbReference>
<protein>
    <submittedName>
        <fullName evidence="3">4'-phosphopantetheinyl transferase superfamily protein</fullName>
    </submittedName>
</protein>
<name>A0A4Q9KJI9_PROTD</name>
<dbReference type="GO" id="GO:0000287">
    <property type="term" value="F:magnesium ion binding"/>
    <property type="evidence" value="ECO:0007669"/>
    <property type="project" value="InterPro"/>
</dbReference>
<evidence type="ECO:0000259" key="2">
    <source>
        <dbReference type="Pfam" id="PF01648"/>
    </source>
</evidence>
<dbReference type="AlphaFoldDB" id="A0A4Q9KJI9"/>
<feature type="domain" description="4'-phosphopantetheinyl transferase" evidence="2">
    <location>
        <begin position="125"/>
        <end position="165"/>
    </location>
</feature>
<keyword evidence="4" id="KW-1185">Reference proteome</keyword>
<accession>A0A4Q9KJI9</accession>
<dbReference type="Gene3D" id="3.90.470.20">
    <property type="entry name" value="4'-phosphopantetheinyl transferase domain"/>
    <property type="match status" value="1"/>
</dbReference>
<dbReference type="Pfam" id="PF01648">
    <property type="entry name" value="ACPS"/>
    <property type="match status" value="1"/>
</dbReference>
<dbReference type="EMBL" id="SDMR01000011">
    <property type="protein sequence ID" value="TBT94607.1"/>
    <property type="molecule type" value="Genomic_DNA"/>
</dbReference>
<proteinExistence type="predicted"/>